<dbReference type="Gene3D" id="3.30.390.30">
    <property type="match status" value="1"/>
</dbReference>
<organism evidence="7 8">
    <name type="scientific">Streptomyces diacarni</name>
    <dbReference type="NCBI Taxonomy" id="2800381"/>
    <lineage>
        <taxon>Bacteria</taxon>
        <taxon>Bacillati</taxon>
        <taxon>Actinomycetota</taxon>
        <taxon>Actinomycetes</taxon>
        <taxon>Kitasatosporales</taxon>
        <taxon>Streptomycetaceae</taxon>
        <taxon>Streptomyces</taxon>
    </lineage>
</organism>
<dbReference type="GO" id="GO:0005737">
    <property type="term" value="C:cytoplasm"/>
    <property type="evidence" value="ECO:0007669"/>
    <property type="project" value="TreeGrafter"/>
</dbReference>
<proteinExistence type="predicted"/>
<dbReference type="Gene3D" id="3.50.50.60">
    <property type="entry name" value="FAD/NAD(P)-binding domain"/>
    <property type="match status" value="2"/>
</dbReference>
<dbReference type="SUPFAM" id="SSF55424">
    <property type="entry name" value="FAD/NAD-linked reductases, dimerisation (C-terminal) domain"/>
    <property type="match status" value="1"/>
</dbReference>
<dbReference type="InterPro" id="IPR036188">
    <property type="entry name" value="FAD/NAD-bd_sf"/>
</dbReference>
<dbReference type="AlphaFoldDB" id="A0A367EF55"/>
<keyword evidence="3" id="KW-0274">FAD</keyword>
<dbReference type="Proteomes" id="UP000252914">
    <property type="component" value="Unassembled WGS sequence"/>
</dbReference>
<dbReference type="PRINTS" id="PR00411">
    <property type="entry name" value="PNDRDTASEI"/>
</dbReference>
<dbReference type="Pfam" id="PF07992">
    <property type="entry name" value="Pyr_redox_2"/>
    <property type="match status" value="1"/>
</dbReference>
<evidence type="ECO:0000313" key="8">
    <source>
        <dbReference type="Proteomes" id="UP000252914"/>
    </source>
</evidence>
<gene>
    <name evidence="7" type="ORF">DTL70_29120</name>
</gene>
<protein>
    <submittedName>
        <fullName evidence="7">NAD(P)/FAD-dependent oxidoreductase</fullName>
    </submittedName>
</protein>
<dbReference type="PANTHER" id="PTHR43557:SF2">
    <property type="entry name" value="RIESKE DOMAIN-CONTAINING PROTEIN-RELATED"/>
    <property type="match status" value="1"/>
</dbReference>
<sequence>MPRSGHRDGRPVSRHIVVVGTGAAGLGVAQELRHLGYDEALTLVGAENHPPYDRPPLSKRFLTGAADAEQLWLAGPDTLDRLGATVHRGRRATGADLAARTVSLDDGRRLPYTDLVIATGVTPRTLPGIAEHAGAVTLKTLEDAHSLTGRLRPGRRLVVVGGGFLGTETAWTALSMGCEVTLVTPTPTVLPGLGEQVGSLTGERLAAAGATVLTGTAVEAVRQGDGPPGSGDLRVLLDNGTRLPADTVLTAIGSAPDVGWCGTTGLDLADGIRCDAVGRAAPGVHACGDVAAWYCPPHGRHLRLEHRMHAGDQARVVAADLLGGHRELDWVPFFWTDQGPHKIVVHGLITPEAEFETHEADTEHDRFTGVYRTNGRVCAVLGWNAPKQILRLRRELLTGPQTALGTPPPAGAPKPG</sequence>
<evidence type="ECO:0000256" key="4">
    <source>
        <dbReference type="ARBA" id="ARBA00023002"/>
    </source>
</evidence>
<keyword evidence="8" id="KW-1185">Reference proteome</keyword>
<evidence type="ECO:0000259" key="5">
    <source>
        <dbReference type="Pfam" id="PF07992"/>
    </source>
</evidence>
<dbReference type="Pfam" id="PF14759">
    <property type="entry name" value="Reductase_C"/>
    <property type="match status" value="1"/>
</dbReference>
<dbReference type="EMBL" id="QOIN01000061">
    <property type="protein sequence ID" value="RCG16285.1"/>
    <property type="molecule type" value="Genomic_DNA"/>
</dbReference>
<evidence type="ECO:0000313" key="7">
    <source>
        <dbReference type="EMBL" id="RCG16285.1"/>
    </source>
</evidence>
<evidence type="ECO:0000256" key="1">
    <source>
        <dbReference type="ARBA" id="ARBA00001974"/>
    </source>
</evidence>
<accession>A0A367EF55</accession>
<dbReference type="GO" id="GO:0016651">
    <property type="term" value="F:oxidoreductase activity, acting on NAD(P)H"/>
    <property type="evidence" value="ECO:0007669"/>
    <property type="project" value="TreeGrafter"/>
</dbReference>
<dbReference type="InterPro" id="IPR016156">
    <property type="entry name" value="FAD/NAD-linked_Rdtase_dimer_sf"/>
</dbReference>
<evidence type="ECO:0000256" key="3">
    <source>
        <dbReference type="ARBA" id="ARBA00022827"/>
    </source>
</evidence>
<feature type="domain" description="FAD/NAD(P)-binding" evidence="5">
    <location>
        <begin position="15"/>
        <end position="314"/>
    </location>
</feature>
<comment type="caution">
    <text evidence="7">The sequence shown here is derived from an EMBL/GenBank/DDBJ whole genome shotgun (WGS) entry which is preliminary data.</text>
</comment>
<dbReference type="InterPro" id="IPR028202">
    <property type="entry name" value="Reductase_C"/>
</dbReference>
<dbReference type="PANTHER" id="PTHR43557">
    <property type="entry name" value="APOPTOSIS-INDUCING FACTOR 1"/>
    <property type="match status" value="1"/>
</dbReference>
<keyword evidence="2" id="KW-0285">Flavoprotein</keyword>
<dbReference type="PRINTS" id="PR00368">
    <property type="entry name" value="FADPNR"/>
</dbReference>
<feature type="domain" description="Reductase C-terminal" evidence="6">
    <location>
        <begin position="333"/>
        <end position="395"/>
    </location>
</feature>
<name>A0A367EF55_9ACTN</name>
<dbReference type="SUPFAM" id="SSF51905">
    <property type="entry name" value="FAD/NAD(P)-binding domain"/>
    <property type="match status" value="2"/>
</dbReference>
<comment type="cofactor">
    <cofactor evidence="1">
        <name>FAD</name>
        <dbReference type="ChEBI" id="CHEBI:57692"/>
    </cofactor>
</comment>
<keyword evidence="4" id="KW-0560">Oxidoreductase</keyword>
<evidence type="ECO:0000259" key="6">
    <source>
        <dbReference type="Pfam" id="PF14759"/>
    </source>
</evidence>
<dbReference type="InterPro" id="IPR023753">
    <property type="entry name" value="FAD/NAD-binding_dom"/>
</dbReference>
<evidence type="ECO:0000256" key="2">
    <source>
        <dbReference type="ARBA" id="ARBA00022630"/>
    </source>
</evidence>
<dbReference type="InterPro" id="IPR050446">
    <property type="entry name" value="FAD-oxidoreductase/Apoptosis"/>
</dbReference>
<reference evidence="7 8" key="1">
    <citation type="submission" date="2018-06" db="EMBL/GenBank/DDBJ databases">
        <title>Streptomyces reniochalinae sp. nov. and Streptomyces diacarnus sp. nov. from marine sponges.</title>
        <authorList>
            <person name="Li L."/>
        </authorList>
    </citation>
    <scope>NUCLEOTIDE SEQUENCE [LARGE SCALE GENOMIC DNA]</scope>
    <source>
        <strain evidence="7 8">LHW51701</strain>
    </source>
</reference>